<feature type="compositionally biased region" description="Basic and acidic residues" evidence="1">
    <location>
        <begin position="37"/>
        <end position="48"/>
    </location>
</feature>
<evidence type="ECO:0000313" key="3">
    <source>
        <dbReference type="EMBL" id="GCE99192.1"/>
    </source>
</evidence>
<gene>
    <name evidence="3" type="ORF">ZYGM_003420</name>
</gene>
<dbReference type="Pfam" id="PF01369">
    <property type="entry name" value="Sec7"/>
    <property type="match status" value="1"/>
</dbReference>
<dbReference type="SMART" id="SM00222">
    <property type="entry name" value="Sec7"/>
    <property type="match status" value="1"/>
</dbReference>
<feature type="domain" description="SEC7" evidence="2">
    <location>
        <begin position="415"/>
        <end position="610"/>
    </location>
</feature>
<feature type="compositionally biased region" description="Polar residues" evidence="1">
    <location>
        <begin position="51"/>
        <end position="62"/>
    </location>
</feature>
<feature type="compositionally biased region" description="Low complexity" evidence="1">
    <location>
        <begin position="382"/>
        <end position="395"/>
    </location>
</feature>
<dbReference type="InterPro" id="IPR035999">
    <property type="entry name" value="Sec7_dom_sf"/>
</dbReference>
<organism evidence="3 4">
    <name type="scientific">Zygosaccharomyces mellis</name>
    <dbReference type="NCBI Taxonomy" id="42258"/>
    <lineage>
        <taxon>Eukaryota</taxon>
        <taxon>Fungi</taxon>
        <taxon>Dikarya</taxon>
        <taxon>Ascomycota</taxon>
        <taxon>Saccharomycotina</taxon>
        <taxon>Saccharomycetes</taxon>
        <taxon>Saccharomycetales</taxon>
        <taxon>Saccharomycetaceae</taxon>
        <taxon>Zygosaccharomyces</taxon>
    </lineage>
</organism>
<evidence type="ECO:0000313" key="4">
    <source>
        <dbReference type="Proteomes" id="UP000301737"/>
    </source>
</evidence>
<evidence type="ECO:0000256" key="1">
    <source>
        <dbReference type="SAM" id="MobiDB-lite"/>
    </source>
</evidence>
<name>A0A4C2EA13_9SACH</name>
<dbReference type="AlphaFoldDB" id="A0A4C2EA13"/>
<dbReference type="SMART" id="SM00233">
    <property type="entry name" value="PH"/>
    <property type="match status" value="1"/>
</dbReference>
<protein>
    <recommendedName>
        <fullName evidence="2">SEC7 domain-containing protein</fullName>
    </recommendedName>
</protein>
<proteinExistence type="predicted"/>
<feature type="compositionally biased region" description="Polar residues" evidence="1">
    <location>
        <begin position="235"/>
        <end position="247"/>
    </location>
</feature>
<dbReference type="GO" id="GO:0005085">
    <property type="term" value="F:guanyl-nucleotide exchange factor activity"/>
    <property type="evidence" value="ECO:0007669"/>
    <property type="project" value="InterPro"/>
</dbReference>
<dbReference type="OrthoDB" id="430364at2759"/>
<feature type="compositionally biased region" description="Acidic residues" evidence="1">
    <location>
        <begin position="99"/>
        <end position="109"/>
    </location>
</feature>
<feature type="region of interest" description="Disordered" evidence="1">
    <location>
        <begin position="1"/>
        <end position="323"/>
    </location>
</feature>
<dbReference type="PANTHER" id="PTHR10663">
    <property type="entry name" value="GUANYL-NUCLEOTIDE EXCHANGE FACTOR"/>
    <property type="match status" value="1"/>
</dbReference>
<feature type="compositionally biased region" description="Basic residues" evidence="1">
    <location>
        <begin position="162"/>
        <end position="174"/>
    </location>
</feature>
<sequence length="1060" mass="118061">MSQSLAHLIKTKIFLGNSSPTPIEDDKRKKGKRWGRKKDSDDGDKELLESPTKNQVQTSTEGIHSPISPLNSIGEENGNRVEGRTDTSTTTEPNLTEVVEIDEISEDNESGEHEVGDNNQSDVGLPSSPVKSDGNEKKPSKLHMLKSRISVPDLNFKPPMLGHHHRSSSSHNKQKSLDKSPSSLQMNSPNSASMSPGSFTTHRASNEKSANGLGPLDRLGSNSSASSSRFFCSPKKTNNNIVGSGSMSRIALNSGNNLNSNSKPSSGNTITSSNGNSQPFVRGHARYGSADMKPVKSQPPSIGRKRSKTLDTYGDRKGGWDTTGDLLSTINAHLGSSRSGSIKSKSPSLKAQEFSAASAADTNSPATAPSRRFSNGGSNGAPVSMPFPSMQMQSQPPAPLSRRGSSIANAFNSFVNLRSFSTTSSKGMTTANNSRLELSLTPDLPPPPVPHENESCEDYLMKLSPYGNEIGPILTETDDLFRRECLHHFLLHHFDFTGCPLDIAMRILLIFLKLPKETQQIDRLLIEFSKVYYEVQCGNTGSCPFWVDQNQLYFLSFSLLMLHTDYFSPKNKFKMTKNEFISLIHDDKDSSGCKVPTEILSYFYDNVTAKEFPKFEFTSQFPSHTVETSESDSEQESLKFYSPLEILRSHSFPSNPDLAPLAILRTDRTSSNSFSSYLAHGPTSSSSSSLVQDDVDIYNHIFDNALPLLSLQPLVQRMWDKDYMFQLFRDENKYNKYFAIFKEAKGGYLRLHKTSLQKLSFPSFDVLNPSNDNSTCIYLKIFQMGEIEELTVNKKFSIVSTGNKTIWKKRLGVLTSCGLLIFDHHDWINPELIKDEYTGTSNYIINYHPSSAMTVESPIPLNGLLAVNKSQKLLKQALSRSETVDDETETRLGLGNTSHISDGQYKSDTDDSCIMRLYGSQRAKVWRCSSSYERDNWIDAINLVAACDGCFIDSNTVPNTVVSARMYEVREKVNRLQLSSMEKQRNLEASENLLSFYGQAIPICTKTKNELLFHIKQLAVTMEWLVYEIKRGEINLKILEQVGSLFNEGVRDGMEKKNPW</sequence>
<keyword evidence="4" id="KW-1185">Reference proteome</keyword>
<reference evidence="3 4" key="1">
    <citation type="submission" date="2019-01" db="EMBL/GenBank/DDBJ databases">
        <title>Draft Genome Sequencing of Zygosaccharomyces mellis Ca-7.</title>
        <authorList>
            <person name="Shiwa Y."/>
            <person name="Kanesaki Y."/>
            <person name="Ishige T."/>
            <person name="Mura K."/>
            <person name="Hori T."/>
            <person name="Tamura T."/>
        </authorList>
    </citation>
    <scope>NUCLEOTIDE SEQUENCE [LARGE SCALE GENOMIC DNA]</scope>
    <source>
        <strain evidence="3 4">Ca-7</strain>
    </source>
</reference>
<accession>A0A4C2EA13</accession>
<feature type="region of interest" description="Disordered" evidence="1">
    <location>
        <begin position="353"/>
        <end position="403"/>
    </location>
</feature>
<evidence type="ECO:0000259" key="2">
    <source>
        <dbReference type="PROSITE" id="PS50190"/>
    </source>
</evidence>
<comment type="caution">
    <text evidence="3">The sequence shown here is derived from an EMBL/GenBank/DDBJ whole genome shotgun (WGS) entry which is preliminary data.</text>
</comment>
<feature type="compositionally biased region" description="Low complexity" evidence="1">
    <location>
        <begin position="252"/>
        <end position="277"/>
    </location>
</feature>
<feature type="compositionally biased region" description="Polar residues" evidence="1">
    <location>
        <begin position="360"/>
        <end position="376"/>
    </location>
</feature>
<dbReference type="EMBL" id="BIMX01000008">
    <property type="protein sequence ID" value="GCE99192.1"/>
    <property type="molecule type" value="Genomic_DNA"/>
</dbReference>
<feature type="compositionally biased region" description="Polar residues" evidence="1">
    <location>
        <begin position="179"/>
        <end position="209"/>
    </location>
</feature>
<dbReference type="SUPFAM" id="SSF48425">
    <property type="entry name" value="Sec7 domain"/>
    <property type="match status" value="1"/>
</dbReference>
<dbReference type="GO" id="GO:0032012">
    <property type="term" value="P:regulation of ARF protein signal transduction"/>
    <property type="evidence" value="ECO:0007669"/>
    <property type="project" value="InterPro"/>
</dbReference>
<dbReference type="PANTHER" id="PTHR10663:SF405">
    <property type="entry name" value="ARF GUANINE NUCLEOTIDE EXCHANGE FACTOR SYT1"/>
    <property type="match status" value="1"/>
</dbReference>
<dbReference type="InterPro" id="IPR000904">
    <property type="entry name" value="Sec7_dom"/>
</dbReference>
<dbReference type="Proteomes" id="UP000301737">
    <property type="component" value="Unassembled WGS sequence"/>
</dbReference>
<dbReference type="InterPro" id="IPR001849">
    <property type="entry name" value="PH_domain"/>
</dbReference>
<dbReference type="InterPro" id="IPR023394">
    <property type="entry name" value="Sec7_C_sf"/>
</dbReference>
<dbReference type="PROSITE" id="PS50190">
    <property type="entry name" value="SEC7"/>
    <property type="match status" value="1"/>
</dbReference>
<dbReference type="Gene3D" id="1.10.1000.11">
    <property type="entry name" value="Arf Nucleotide-binding Site Opener,domain 2"/>
    <property type="match status" value="1"/>
</dbReference>